<evidence type="ECO:0000259" key="1">
    <source>
        <dbReference type="Pfam" id="PF06985"/>
    </source>
</evidence>
<reference evidence="3" key="5">
    <citation type="submission" date="2015-06" db="UniProtKB">
        <authorList>
            <consortium name="EnsemblFungi"/>
        </authorList>
    </citation>
    <scope>IDENTIFICATION</scope>
    <source>
        <strain evidence="3">ATCC 64411</strain>
    </source>
</reference>
<dbReference type="OMA" id="THITHHE"/>
<dbReference type="EnsemblFungi" id="MAPG_00134T0">
    <property type="protein sequence ID" value="MAPG_00134T0"/>
    <property type="gene ID" value="MAPG_00134"/>
</dbReference>
<reference evidence="2" key="3">
    <citation type="submission" date="2011-03" db="EMBL/GenBank/DDBJ databases">
        <title>Annotation of Magnaporthe poae ATCC 64411.</title>
        <authorList>
            <person name="Ma L.-J."/>
            <person name="Dead R."/>
            <person name="Young S.K."/>
            <person name="Zeng Q."/>
            <person name="Gargeya S."/>
            <person name="Fitzgerald M."/>
            <person name="Haas B."/>
            <person name="Abouelleil A."/>
            <person name="Alvarado L."/>
            <person name="Arachchi H.M."/>
            <person name="Berlin A."/>
            <person name="Brown A."/>
            <person name="Chapman S.B."/>
            <person name="Chen Z."/>
            <person name="Dunbar C."/>
            <person name="Freedman E."/>
            <person name="Gearin G."/>
            <person name="Gellesch M."/>
            <person name="Goldberg J."/>
            <person name="Griggs A."/>
            <person name="Gujja S."/>
            <person name="Heiman D."/>
            <person name="Howarth C."/>
            <person name="Larson L."/>
            <person name="Lui A."/>
            <person name="MacDonald P.J.P."/>
            <person name="Mehta T."/>
            <person name="Montmayeur A."/>
            <person name="Murphy C."/>
            <person name="Neiman D."/>
            <person name="Pearson M."/>
            <person name="Priest M."/>
            <person name="Roberts A."/>
            <person name="Saif S."/>
            <person name="Shea T."/>
            <person name="Shenoy N."/>
            <person name="Sisk P."/>
            <person name="Stolte C."/>
            <person name="Sykes S."/>
            <person name="Yandava C."/>
            <person name="Wortman J."/>
            <person name="Nusbaum C."/>
            <person name="Birren B."/>
        </authorList>
    </citation>
    <scope>NUCLEOTIDE SEQUENCE</scope>
    <source>
        <strain evidence="2">ATCC 64411</strain>
    </source>
</reference>
<dbReference type="InterPro" id="IPR010730">
    <property type="entry name" value="HET"/>
</dbReference>
<organism evidence="3 4">
    <name type="scientific">Magnaporthiopsis poae (strain ATCC 64411 / 73-15)</name>
    <name type="common">Kentucky bluegrass fungus</name>
    <name type="synonym">Magnaporthe poae</name>
    <dbReference type="NCBI Taxonomy" id="644358"/>
    <lineage>
        <taxon>Eukaryota</taxon>
        <taxon>Fungi</taxon>
        <taxon>Dikarya</taxon>
        <taxon>Ascomycota</taxon>
        <taxon>Pezizomycotina</taxon>
        <taxon>Sordariomycetes</taxon>
        <taxon>Sordariomycetidae</taxon>
        <taxon>Magnaporthales</taxon>
        <taxon>Magnaporthaceae</taxon>
        <taxon>Magnaporthiopsis</taxon>
    </lineage>
</organism>
<gene>
    <name evidence="2" type="ORF">MAPG_00134</name>
</gene>
<dbReference type="PANTHER" id="PTHR33112">
    <property type="entry name" value="DOMAIN PROTEIN, PUTATIVE-RELATED"/>
    <property type="match status" value="1"/>
</dbReference>
<dbReference type="EMBL" id="ADBL01000025">
    <property type="status" value="NOT_ANNOTATED_CDS"/>
    <property type="molecule type" value="Genomic_DNA"/>
</dbReference>
<dbReference type="Proteomes" id="UP000011715">
    <property type="component" value="Unassembled WGS sequence"/>
</dbReference>
<dbReference type="Pfam" id="PF06985">
    <property type="entry name" value="HET"/>
    <property type="match status" value="1"/>
</dbReference>
<keyword evidence="4" id="KW-1185">Reference proteome</keyword>
<reference evidence="4" key="1">
    <citation type="submission" date="2010-05" db="EMBL/GenBank/DDBJ databases">
        <title>The genome sequence of Magnaporthe poae strain ATCC 64411.</title>
        <authorList>
            <person name="Ma L.-J."/>
            <person name="Dead R."/>
            <person name="Young S."/>
            <person name="Zeng Q."/>
            <person name="Koehrsen M."/>
            <person name="Alvarado L."/>
            <person name="Berlin A."/>
            <person name="Chapman S.B."/>
            <person name="Chen Z."/>
            <person name="Freedman E."/>
            <person name="Gellesch M."/>
            <person name="Goldberg J."/>
            <person name="Griggs A."/>
            <person name="Gujja S."/>
            <person name="Heilman E.R."/>
            <person name="Heiman D."/>
            <person name="Hepburn T."/>
            <person name="Howarth C."/>
            <person name="Jen D."/>
            <person name="Larson L."/>
            <person name="Mehta T."/>
            <person name="Neiman D."/>
            <person name="Pearson M."/>
            <person name="Roberts A."/>
            <person name="Saif S."/>
            <person name="Shea T."/>
            <person name="Shenoy N."/>
            <person name="Sisk P."/>
            <person name="Stolte C."/>
            <person name="Sykes S."/>
            <person name="Walk T."/>
            <person name="White J."/>
            <person name="Yandava C."/>
            <person name="Haas B."/>
            <person name="Nusbaum C."/>
            <person name="Birren B."/>
        </authorList>
    </citation>
    <scope>NUCLEOTIDE SEQUENCE [LARGE SCALE GENOMIC DNA]</scope>
    <source>
        <strain evidence="4">ATCC 64411 / 73-15</strain>
    </source>
</reference>
<dbReference type="VEuPathDB" id="FungiDB:MAPG_00134"/>
<dbReference type="EMBL" id="GL876966">
    <property type="protein sequence ID" value="KLU81039.1"/>
    <property type="molecule type" value="Genomic_DNA"/>
</dbReference>
<feature type="domain" description="Heterokaryon incompatibility" evidence="1">
    <location>
        <begin position="193"/>
        <end position="335"/>
    </location>
</feature>
<dbReference type="eggNOG" id="ENOG502SQ24">
    <property type="taxonomic scope" value="Eukaryota"/>
</dbReference>
<evidence type="ECO:0000313" key="4">
    <source>
        <dbReference type="Proteomes" id="UP000011715"/>
    </source>
</evidence>
<evidence type="ECO:0000313" key="2">
    <source>
        <dbReference type="EMBL" id="KLU81039.1"/>
    </source>
</evidence>
<proteinExistence type="predicted"/>
<dbReference type="STRING" id="644358.A0A0C4DK71"/>
<name>A0A0C4DK71_MAGP6</name>
<reference evidence="2" key="2">
    <citation type="submission" date="2010-05" db="EMBL/GenBank/DDBJ databases">
        <title>The Genome Sequence of Magnaporthe poae strain ATCC 64411.</title>
        <authorList>
            <consortium name="The Broad Institute Genome Sequencing Platform"/>
            <consortium name="Broad Institute Genome Sequencing Center for Infectious Disease"/>
            <person name="Ma L.-J."/>
            <person name="Dead R."/>
            <person name="Young S."/>
            <person name="Zeng Q."/>
            <person name="Koehrsen M."/>
            <person name="Alvarado L."/>
            <person name="Berlin A."/>
            <person name="Chapman S.B."/>
            <person name="Chen Z."/>
            <person name="Freedman E."/>
            <person name="Gellesch M."/>
            <person name="Goldberg J."/>
            <person name="Griggs A."/>
            <person name="Gujja S."/>
            <person name="Heilman E.R."/>
            <person name="Heiman D."/>
            <person name="Hepburn T."/>
            <person name="Howarth C."/>
            <person name="Jen D."/>
            <person name="Larson L."/>
            <person name="Mehta T."/>
            <person name="Neiman D."/>
            <person name="Pearson M."/>
            <person name="Roberts A."/>
            <person name="Saif S."/>
            <person name="Shea T."/>
            <person name="Shenoy N."/>
            <person name="Sisk P."/>
            <person name="Stolte C."/>
            <person name="Sykes S."/>
            <person name="Walk T."/>
            <person name="White J."/>
            <person name="Yandava C."/>
            <person name="Haas B."/>
            <person name="Nusbaum C."/>
            <person name="Birren B."/>
        </authorList>
    </citation>
    <scope>NUCLEOTIDE SEQUENCE</scope>
    <source>
        <strain evidence="2">ATCC 64411</strain>
    </source>
</reference>
<dbReference type="PANTHER" id="PTHR33112:SF13">
    <property type="entry name" value="HETEROKARYON INCOMPATIBILITY DOMAIN-CONTAINING PROTEIN"/>
    <property type="match status" value="1"/>
</dbReference>
<protein>
    <recommendedName>
        <fullName evidence="1">Heterokaryon incompatibility domain-containing protein</fullName>
    </recommendedName>
</protein>
<accession>A0A0C4DK71</accession>
<sequence length="636" mass="72212">MGSGHSSSVVDEKPRPDVSDLCCQWRRAPHTLDIGTCIPIYMPISIRTGICSYERRCEACNLMMRAATACEDDVLAADVKLSFRVVGTYATVKFMGPLHGRSAVLWGIRGVRNPWSLETQRPSWLQPLRDPAAFLPTAQRWLGNCHRNHGKQCELPQDPILPTRVLDLDPSGVGLDKATTVTLYETRGKTGRYVCLSYCWGTADFAKTTPDTIEAHRRGLDPQRLPRTFQDAIYIARALKVQYLWIDALCIIQNETAMADWTTESARMAHVYQNSYLTIAAAWGESVLDGCFRDRELITQIGSVRVQKISHFPSGAALRYRHDFPLLERGWTYQERMLSPRILYFGRQELLWDCWKERTCGCRLQTYPRGGGQKTCFYNATIGPGMERYGRHDLVGNVWRSMVVQYSPLQLSFPADKLPAVSGLADLWASRMGWQYLAGLWRENLIADMCWYAPRSQTPARSTQWRAPTWSWVSVDGPVEYDRDLYTWFDPEVVAKVRELARATAAHCELAGSSPTGQVKNGWVELTCCLHPVSRRGQRIYAADSLAKWNSGARREEEILGGSRLYWYSDGRDEMDEDGEYYLIPMLSTRVFYYGLVVKPEQGSPVMSRIGMAKGTSMGKEWRVPMLTKGQTVRIV</sequence>
<reference evidence="3" key="4">
    <citation type="journal article" date="2015" name="G3 (Bethesda)">
        <title>Genome sequences of three phytopathogenic species of the Magnaporthaceae family of fungi.</title>
        <authorList>
            <person name="Okagaki L.H."/>
            <person name="Nunes C.C."/>
            <person name="Sailsbery J."/>
            <person name="Clay B."/>
            <person name="Brown D."/>
            <person name="John T."/>
            <person name="Oh Y."/>
            <person name="Young N."/>
            <person name="Fitzgerald M."/>
            <person name="Haas B.J."/>
            <person name="Zeng Q."/>
            <person name="Young S."/>
            <person name="Adiconis X."/>
            <person name="Fan L."/>
            <person name="Levin J.Z."/>
            <person name="Mitchell T.K."/>
            <person name="Okubara P.A."/>
            <person name="Farman M.L."/>
            <person name="Kohn L.M."/>
            <person name="Birren B."/>
            <person name="Ma L.-J."/>
            <person name="Dean R.A."/>
        </authorList>
    </citation>
    <scope>NUCLEOTIDE SEQUENCE</scope>
    <source>
        <strain evidence="3">ATCC 64411 / 73-15</strain>
    </source>
</reference>
<dbReference type="OrthoDB" id="5362512at2759"/>
<dbReference type="AlphaFoldDB" id="A0A0C4DK71"/>
<evidence type="ECO:0000313" key="3">
    <source>
        <dbReference type="EnsemblFungi" id="MAPG_00134T0"/>
    </source>
</evidence>